<evidence type="ECO:0000313" key="3">
    <source>
        <dbReference type="Proteomes" id="UP000555103"/>
    </source>
</evidence>
<organism evidence="2 3">
    <name type="scientific">Dysgonomonas hofstadii</name>
    <dbReference type="NCBI Taxonomy" id="637886"/>
    <lineage>
        <taxon>Bacteria</taxon>
        <taxon>Pseudomonadati</taxon>
        <taxon>Bacteroidota</taxon>
        <taxon>Bacteroidia</taxon>
        <taxon>Bacteroidales</taxon>
        <taxon>Dysgonomonadaceae</taxon>
        <taxon>Dysgonomonas</taxon>
    </lineage>
</organism>
<gene>
    <name evidence="2" type="ORF">GGR21_002887</name>
</gene>
<dbReference type="Proteomes" id="UP000555103">
    <property type="component" value="Unassembled WGS sequence"/>
</dbReference>
<dbReference type="RefSeq" id="WP_183307853.1">
    <property type="nucleotide sequence ID" value="NZ_JACIEP010000010.1"/>
</dbReference>
<sequence>MKRTFLLSLFAVLLMFTFSACGSSSLVNKAKKLEIGMIKQDVVNIMGNGYTTLAARQTPEGALETIRYENIMEFPYIISFLDGKLVEWYIDEPKTQPPHHHRNGNPHP</sequence>
<name>A0A840CYG4_9BACT</name>
<keyword evidence="1" id="KW-0732">Signal</keyword>
<dbReference type="PROSITE" id="PS51257">
    <property type="entry name" value="PROKAR_LIPOPROTEIN"/>
    <property type="match status" value="1"/>
</dbReference>
<dbReference type="AlphaFoldDB" id="A0A840CYG4"/>
<protein>
    <recommendedName>
        <fullName evidence="4">Lipoprotein</fullName>
    </recommendedName>
</protein>
<evidence type="ECO:0008006" key="4">
    <source>
        <dbReference type="Google" id="ProtNLM"/>
    </source>
</evidence>
<dbReference type="EMBL" id="JACIEP010000010">
    <property type="protein sequence ID" value="MBB4036973.1"/>
    <property type="molecule type" value="Genomic_DNA"/>
</dbReference>
<proteinExistence type="predicted"/>
<reference evidence="2 3" key="1">
    <citation type="submission" date="2020-08" db="EMBL/GenBank/DDBJ databases">
        <title>Genomic Encyclopedia of Type Strains, Phase IV (KMG-IV): sequencing the most valuable type-strain genomes for metagenomic binning, comparative biology and taxonomic classification.</title>
        <authorList>
            <person name="Goeker M."/>
        </authorList>
    </citation>
    <scope>NUCLEOTIDE SEQUENCE [LARGE SCALE GENOMIC DNA]</scope>
    <source>
        <strain evidence="2 3">DSM 104969</strain>
    </source>
</reference>
<feature type="chain" id="PRO_5033054187" description="Lipoprotein" evidence="1">
    <location>
        <begin position="23"/>
        <end position="108"/>
    </location>
</feature>
<comment type="caution">
    <text evidence="2">The sequence shown here is derived from an EMBL/GenBank/DDBJ whole genome shotgun (WGS) entry which is preliminary data.</text>
</comment>
<feature type="signal peptide" evidence="1">
    <location>
        <begin position="1"/>
        <end position="22"/>
    </location>
</feature>
<accession>A0A840CYG4</accession>
<evidence type="ECO:0000256" key="1">
    <source>
        <dbReference type="SAM" id="SignalP"/>
    </source>
</evidence>
<keyword evidence="3" id="KW-1185">Reference proteome</keyword>
<evidence type="ECO:0000313" key="2">
    <source>
        <dbReference type="EMBL" id="MBB4036973.1"/>
    </source>
</evidence>